<organism evidence="7">
    <name type="scientific">Kuenenia stuttgartiensis</name>
    <dbReference type="NCBI Taxonomy" id="174633"/>
    <lineage>
        <taxon>Bacteria</taxon>
        <taxon>Pseudomonadati</taxon>
        <taxon>Planctomycetota</taxon>
        <taxon>Candidatus Brocadiia</taxon>
        <taxon>Candidatus Brocadiales</taxon>
        <taxon>Candidatus Brocadiaceae</taxon>
        <taxon>Candidatus Kuenenia</taxon>
    </lineage>
</organism>
<dbReference type="SUPFAM" id="SSF51735">
    <property type="entry name" value="NAD(P)-binding Rossmann-fold domains"/>
    <property type="match status" value="1"/>
</dbReference>
<dbReference type="Gene3D" id="3.90.25.10">
    <property type="entry name" value="UDP-galactose 4-epimerase, domain 1"/>
    <property type="match status" value="1"/>
</dbReference>
<dbReference type="AlphaFoldDB" id="Q1PVW9"/>
<evidence type="ECO:0000256" key="1">
    <source>
        <dbReference type="ARBA" id="ARBA00004947"/>
    </source>
</evidence>
<evidence type="ECO:0000256" key="2">
    <source>
        <dbReference type="ARBA" id="ARBA00007637"/>
    </source>
</evidence>
<dbReference type="CDD" id="cd05264">
    <property type="entry name" value="UDP_G4E_5_SDR_e"/>
    <property type="match status" value="1"/>
</dbReference>
<dbReference type="PRINTS" id="PR01713">
    <property type="entry name" value="NUCEPIMERASE"/>
</dbReference>
<comment type="pathway">
    <text evidence="1">Carbohydrate metabolism; galactose metabolism.</text>
</comment>
<evidence type="ECO:0000259" key="6">
    <source>
        <dbReference type="Pfam" id="PF01370"/>
    </source>
</evidence>
<name>Q1PVW9_KUEST</name>
<protein>
    <recommendedName>
        <fullName evidence="3">UDP-glucose 4-epimerase</fullName>
    </recommendedName>
    <alternativeName>
        <fullName evidence="5">Galactowaldenase</fullName>
    </alternativeName>
    <alternativeName>
        <fullName evidence="4">UDP-galactose 4-epimerase</fullName>
    </alternativeName>
</protein>
<dbReference type="Pfam" id="PF01370">
    <property type="entry name" value="Epimerase"/>
    <property type="match status" value="1"/>
</dbReference>
<proteinExistence type="inferred from homology"/>
<evidence type="ECO:0000313" key="7">
    <source>
        <dbReference type="EMBL" id="CAJ71376.1"/>
    </source>
</evidence>
<dbReference type="Gene3D" id="3.40.50.720">
    <property type="entry name" value="NAD(P)-binding Rossmann-like Domain"/>
    <property type="match status" value="1"/>
</dbReference>
<dbReference type="InterPro" id="IPR036291">
    <property type="entry name" value="NAD(P)-bd_dom_sf"/>
</dbReference>
<reference evidence="7" key="2">
    <citation type="submission" date="2006-01" db="EMBL/GenBank/DDBJ databases">
        <authorList>
            <person name="Genoscope"/>
        </authorList>
    </citation>
    <scope>NUCLEOTIDE SEQUENCE</scope>
</reference>
<gene>
    <name evidence="7" type="primary">galE</name>
    <name evidence="7" type="ORF">kustc0631</name>
</gene>
<dbReference type="InterPro" id="IPR001509">
    <property type="entry name" value="Epimerase_deHydtase"/>
</dbReference>
<accession>Q1PVW9</accession>
<sequence>MEFNLRALVLGGNGFIGSHLVDRLLVEGHYVRVFDRYEERYRRPLDLVDYRNGDFGNRGLLVDALQEMDTVFHLISTTLPKTSNDDPAFDVSSNVVESIFLLEQCVAAGIKKIVFISSGGAIYGNPKTLPIAEDSPTEPLCSYGITKLANEKYLGLFSYLYGLDYVVLRPSNPYGERQYPFGIQGAISVFLGKVAKGEAIGIWGDGRVIRDYIYINDLIDGIYRASAFKTESRVFNLGSGKGCSLNEIIKIIRQVTGRDVKVIYKEKRSFDVPAIYLDITRATSELSWEPRTSLEAGFEKTWQFISKIL</sequence>
<evidence type="ECO:0000256" key="4">
    <source>
        <dbReference type="ARBA" id="ARBA00031367"/>
    </source>
</evidence>
<evidence type="ECO:0000256" key="5">
    <source>
        <dbReference type="ARBA" id="ARBA00033067"/>
    </source>
</evidence>
<comment type="similarity">
    <text evidence="2">Belongs to the NAD(P)-dependent epimerase/dehydratase family.</text>
</comment>
<dbReference type="PANTHER" id="PTHR43725:SF53">
    <property type="entry name" value="UDP-ARABINOSE 4-EPIMERASE 1"/>
    <property type="match status" value="1"/>
</dbReference>
<feature type="domain" description="NAD-dependent epimerase/dehydratase" evidence="6">
    <location>
        <begin position="7"/>
        <end position="238"/>
    </location>
</feature>
<reference evidence="7" key="1">
    <citation type="journal article" date="2006" name="Nature">
        <title>Deciphering the evolution and metabolism of an anammox bacterium from a community genome.</title>
        <authorList>
            <person name="Strous M."/>
            <person name="Pelletier E."/>
            <person name="Mangenot S."/>
            <person name="Rattei T."/>
            <person name="Lehner A."/>
            <person name="Taylor M.W."/>
            <person name="Horn M."/>
            <person name="Daims H."/>
            <person name="Bartol-Mavel D."/>
            <person name="Wincker P."/>
            <person name="Barbe V."/>
            <person name="Fonknechten N."/>
            <person name="Vallenet D."/>
            <person name="Segurens B."/>
            <person name="Schenowitz-Truong C."/>
            <person name="Medigue C."/>
            <person name="Collingro A."/>
            <person name="Snel B."/>
            <person name="Dutilh B.E."/>
            <person name="OpDenCamp H.J.M."/>
            <person name="vanDerDrift C."/>
            <person name="Cirpus I."/>
            <person name="vanDePas-Schoonen K.T."/>
            <person name="Harhangi H.R."/>
            <person name="vanNiftrik L."/>
            <person name="Schmid M."/>
            <person name="Keltjens J."/>
            <person name="vanDeVossenberg J."/>
            <person name="Kartal B."/>
            <person name="Meier H."/>
            <person name="Frishman D."/>
            <person name="Huynen M.A."/>
            <person name="Mewes H."/>
            <person name="Weissenbach J."/>
            <person name="Jetten M.S.M."/>
            <person name="Wagner M."/>
            <person name="LePaslier D."/>
        </authorList>
    </citation>
    <scope>NUCLEOTIDE SEQUENCE</scope>
</reference>
<evidence type="ECO:0000256" key="3">
    <source>
        <dbReference type="ARBA" id="ARBA00018569"/>
    </source>
</evidence>
<dbReference type="PANTHER" id="PTHR43725">
    <property type="entry name" value="UDP-GLUCOSE 4-EPIMERASE"/>
    <property type="match status" value="1"/>
</dbReference>
<dbReference type="EMBL" id="CT573073">
    <property type="protein sequence ID" value="CAJ71376.1"/>
    <property type="molecule type" value="Genomic_DNA"/>
</dbReference>